<comment type="caution">
    <text evidence="1">The sequence shown here is derived from an EMBL/GenBank/DDBJ whole genome shotgun (WGS) entry which is preliminary data.</text>
</comment>
<evidence type="ECO:0000313" key="1">
    <source>
        <dbReference type="EMBL" id="KOO24670.1"/>
    </source>
</evidence>
<reference evidence="2" key="1">
    <citation type="journal article" date="2015" name="PLoS Genet.">
        <title>Genome Sequence and Transcriptome Analyses of Chrysochromulina tobin: Metabolic Tools for Enhanced Algal Fitness in the Prominent Order Prymnesiales (Haptophyceae).</title>
        <authorList>
            <person name="Hovde B.T."/>
            <person name="Deodato C.R."/>
            <person name="Hunsperger H.M."/>
            <person name="Ryken S.A."/>
            <person name="Yost W."/>
            <person name="Jha R.K."/>
            <person name="Patterson J."/>
            <person name="Monnat R.J. Jr."/>
            <person name="Barlow S.B."/>
            <person name="Starkenburg S.R."/>
            <person name="Cattolico R.A."/>
        </authorList>
    </citation>
    <scope>NUCLEOTIDE SEQUENCE</scope>
    <source>
        <strain evidence="2">CCMP291</strain>
    </source>
</reference>
<sequence>MTLPRCCASDGLSSEWMADATSANKSVLDYLYPPSPRDAWKRGSIESVWRPVSRSCRLVPAACYCFHVKGSPIKAENPDAWRDSVSIANNPSGKRKCELCKNFNNCSCLAPSKRGAAGISGMSTQPVPGCLFGDMRPGKLLAVIGACRRLGITHIIEEGRYGGLSAYVYALHGFKVTSVELLPIDFVASALRESAPSIVHAVGDGSVLVPELVRKASHTERLAVIFDGEKRHKAYRTYKKISDRVHLAIFDDSFHERFHNFLDSHRETAWHTNLDSAFLGAHGPSMAYYHFVLVRGGAWKDGDELW</sequence>
<accession>A0A0M0JDX0</accession>
<protein>
    <submittedName>
        <fullName evidence="1">Uncharacterized protein</fullName>
    </submittedName>
</protein>
<dbReference type="Proteomes" id="UP000037460">
    <property type="component" value="Unassembled WGS sequence"/>
</dbReference>
<proteinExistence type="predicted"/>
<dbReference type="EMBL" id="JWZX01003069">
    <property type="protein sequence ID" value="KOO24670.1"/>
    <property type="molecule type" value="Genomic_DNA"/>
</dbReference>
<evidence type="ECO:0000313" key="2">
    <source>
        <dbReference type="Proteomes" id="UP000037460"/>
    </source>
</evidence>
<keyword evidence="2" id="KW-1185">Reference proteome</keyword>
<dbReference type="AlphaFoldDB" id="A0A0M0JDX0"/>
<organism evidence="1 2">
    <name type="scientific">Chrysochromulina tobinii</name>
    <dbReference type="NCBI Taxonomy" id="1460289"/>
    <lineage>
        <taxon>Eukaryota</taxon>
        <taxon>Haptista</taxon>
        <taxon>Haptophyta</taxon>
        <taxon>Prymnesiophyceae</taxon>
        <taxon>Prymnesiales</taxon>
        <taxon>Chrysochromulinaceae</taxon>
        <taxon>Chrysochromulina</taxon>
    </lineage>
</organism>
<name>A0A0M0JDX0_9EUKA</name>
<gene>
    <name evidence="1" type="ORF">Ctob_007513</name>
</gene>